<evidence type="ECO:0000313" key="2">
    <source>
        <dbReference type="Proteomes" id="UP001392318"/>
    </source>
</evidence>
<protein>
    <submittedName>
        <fullName evidence="1">Uncharacterized protein</fullName>
    </submittedName>
</protein>
<proteinExistence type="predicted"/>
<sequence length="42" mass="4838">MMPIKSEGERRRIELHKKANRAQFYTELAVGIVNLRMANAPP</sequence>
<accession>A0ACC6RGV7</accession>
<comment type="caution">
    <text evidence="1">The sequence shown here is derived from an EMBL/GenBank/DDBJ whole genome shotgun (WGS) entry which is preliminary data.</text>
</comment>
<gene>
    <name evidence="1" type="ORF">VSR83_12000</name>
</gene>
<evidence type="ECO:0000313" key="1">
    <source>
        <dbReference type="EMBL" id="MEM5400805.1"/>
    </source>
</evidence>
<name>A0ACC6RGV7_9BURK</name>
<organism evidence="1 2">
    <name type="scientific">Paraburkholderia unamae</name>
    <dbReference type="NCBI Taxonomy" id="219649"/>
    <lineage>
        <taxon>Bacteria</taxon>
        <taxon>Pseudomonadati</taxon>
        <taxon>Pseudomonadota</taxon>
        <taxon>Betaproteobacteria</taxon>
        <taxon>Burkholderiales</taxon>
        <taxon>Burkholderiaceae</taxon>
        <taxon>Paraburkholderia</taxon>
    </lineage>
</organism>
<reference evidence="1" key="1">
    <citation type="submission" date="2024-01" db="EMBL/GenBank/DDBJ databases">
        <title>The diversity of rhizobia nodulating Mimosa spp. in eleven states of Brazil covering several biomes is determined by host plant, location, and edaphic factors.</title>
        <authorList>
            <person name="Rouws L."/>
            <person name="Barauna A."/>
            <person name="Beukes C."/>
            <person name="De Faria S.M."/>
            <person name="Gross E."/>
            <person name="Dos Reis Junior F.B."/>
            <person name="Simon M."/>
            <person name="Maluk M."/>
            <person name="Odee D.W."/>
            <person name="Kenicer G."/>
            <person name="Young J.P.W."/>
            <person name="Reis V.M."/>
            <person name="Zilli J."/>
            <person name="James E.K."/>
        </authorList>
    </citation>
    <scope>NUCLEOTIDE SEQUENCE</scope>
    <source>
        <strain evidence="1">JPY452</strain>
    </source>
</reference>
<keyword evidence="2" id="KW-1185">Reference proteome</keyword>
<dbReference type="EMBL" id="JAYMRU010000007">
    <property type="protein sequence ID" value="MEM5400805.1"/>
    <property type="molecule type" value="Genomic_DNA"/>
</dbReference>
<dbReference type="Proteomes" id="UP001392318">
    <property type="component" value="Unassembled WGS sequence"/>
</dbReference>